<dbReference type="Pfam" id="PF23598">
    <property type="entry name" value="LRR_14"/>
    <property type="match status" value="1"/>
</dbReference>
<dbReference type="OrthoDB" id="5577979at2759"/>
<dbReference type="STRING" id="1754191.A0A1Y1VFU4"/>
<evidence type="ECO:0000256" key="4">
    <source>
        <dbReference type="SAM" id="SignalP"/>
    </source>
</evidence>
<dbReference type="PANTHER" id="PTHR48051:SF1">
    <property type="entry name" value="RAS SUPPRESSOR PROTEIN 1"/>
    <property type="match status" value="1"/>
</dbReference>
<sequence length="954" mass="111030">MNIKFLIAVFLFLFLLPFSVDSLNSCRKLKNHLCPSCGKEDYQCETNEKGEIDRLHINNQDFSGGIPDKIFEITSITSLYLLNDKIFTLSNQISNLKNLLRLDVRKNNLKTIPSTIRNLSKLKYLKLSNNPITELPEEIGNLKELRSLYLTNCKLKKLPSSITQLSNLQDLKLENNELSAISEEIKNIRNKKQLVLDNKSIVESSITHNETDFMSYKITSLVRKKNLSFYKDEGVSYIAKTNGRYLSVYDGSTFKDIYIQGVNIGLGLPNYFPEETGIAYDQYYDWFNKIAEMNANSIRVYTIQSPEFYKAFYNYNKNNKHKPIYLFQGTWYNEDRWLETQNAFDSELLSNLYQDTRDLIDIIHGNSILPKLPGRASGIYSFDISPWCIGWILGVESSKQFVNTTNICNPDKTHYKGEYISANNIQPFEVFWAMTADYTVSYEMTNYKTQRPISFSNWLTADVMRHPSETMEDEDTVTLDIQRLTQEDAFKCGFFASYHVYPYYPNFMWTQKNYIEHKNDDGKIDPYEAYLQDLKSVHFDNIPLLVAEFGIPSSRGITHQNPITGYNQGKVDEKTQGHMLVEMAKSIKANNYTGCLIFSWQDEWFKRTWNTMDNTNETRRAYWDDVQTNEQNFGILDFVSYTDDHKIMILDGKTDDWTSNDKFTETRNIKMSVKKDAAYIYILLEANTMVDLTKDRVLISFDVTPKSGSHIYTSHDGKDIFNFSEAVDFVLELNGRNDTEIFTHEYYDKFVYSYYQYEEVKIKGLKPATSRKSSVFNSIKLLNEIELLLPDRNETINTLYDITGKLLFGSTDKASPDYSTISDFYLTPSIAEIRIAYGLLNFRDPSSLAIEDDFYALDKNVDLEIDSIKIGLTEGNNTIFKTFSWDKWDTVAYQERLKDSYYILQGYFAEEENSNHSYKKIIILSILMIIILLLLFLLFFFFKRKNIIKKNIQP</sequence>
<dbReference type="PROSITE" id="PS51450">
    <property type="entry name" value="LRR"/>
    <property type="match status" value="1"/>
</dbReference>
<keyword evidence="3" id="KW-0812">Transmembrane</keyword>
<feature type="signal peptide" evidence="4">
    <location>
        <begin position="1"/>
        <end position="22"/>
    </location>
</feature>
<dbReference type="InterPro" id="IPR032675">
    <property type="entry name" value="LRR_dom_sf"/>
</dbReference>
<feature type="transmembrane region" description="Helical" evidence="3">
    <location>
        <begin position="921"/>
        <end position="942"/>
    </location>
</feature>
<dbReference type="Gene3D" id="3.80.10.10">
    <property type="entry name" value="Ribonuclease Inhibitor"/>
    <property type="match status" value="1"/>
</dbReference>
<evidence type="ECO:0000259" key="5">
    <source>
        <dbReference type="Pfam" id="PF23598"/>
    </source>
</evidence>
<keyword evidence="1" id="KW-0433">Leucine-rich repeat</keyword>
<dbReference type="EMBL" id="MCFH01000010">
    <property type="protein sequence ID" value="ORX54642.1"/>
    <property type="molecule type" value="Genomic_DNA"/>
</dbReference>
<keyword evidence="3" id="KW-1133">Transmembrane helix</keyword>
<dbReference type="Gene3D" id="3.20.20.80">
    <property type="entry name" value="Glycosidases"/>
    <property type="match status" value="1"/>
</dbReference>
<protein>
    <submittedName>
        <fullName evidence="6">L domain-like protein</fullName>
    </submittedName>
</protein>
<evidence type="ECO:0000256" key="2">
    <source>
        <dbReference type="ARBA" id="ARBA00022737"/>
    </source>
</evidence>
<proteinExistence type="predicted"/>
<reference evidence="6 7" key="1">
    <citation type="submission" date="2016-08" db="EMBL/GenBank/DDBJ databases">
        <title>Genomes of anaerobic fungi encode conserved fungal cellulosomes for biomass hydrolysis.</title>
        <authorList>
            <consortium name="DOE Joint Genome Institute"/>
            <person name="Haitjema C.H."/>
            <person name="Gilmore S.P."/>
            <person name="Henske J.K."/>
            <person name="Solomon K.V."/>
            <person name="De Groot R."/>
            <person name="Kuo A."/>
            <person name="Mondo S.J."/>
            <person name="Salamov A.A."/>
            <person name="Labutti K."/>
            <person name="Zhao Z."/>
            <person name="Chiniquy J."/>
            <person name="Barry K."/>
            <person name="Brewer H.M."/>
            <person name="Purvine S.O."/>
            <person name="Wright A.T."/>
            <person name="Boxma B."/>
            <person name="Van Alen T."/>
            <person name="Hackstein J.H."/>
            <person name="Baker S.E."/>
            <person name="Grigoriev I.V."/>
            <person name="O'Malley M.A."/>
        </authorList>
    </citation>
    <scope>NUCLEOTIDE SEQUENCE [LARGE SCALE GENOMIC DNA]</scope>
    <source>
        <strain evidence="7">finn</strain>
    </source>
</reference>
<dbReference type="Proteomes" id="UP000193719">
    <property type="component" value="Unassembled WGS sequence"/>
</dbReference>
<keyword evidence="7" id="KW-1185">Reference proteome</keyword>
<name>A0A1Y1VFU4_9FUNG</name>
<dbReference type="SMART" id="SM00364">
    <property type="entry name" value="LRR_BAC"/>
    <property type="match status" value="4"/>
</dbReference>
<organism evidence="6 7">
    <name type="scientific">Piromyces finnis</name>
    <dbReference type="NCBI Taxonomy" id="1754191"/>
    <lineage>
        <taxon>Eukaryota</taxon>
        <taxon>Fungi</taxon>
        <taxon>Fungi incertae sedis</taxon>
        <taxon>Chytridiomycota</taxon>
        <taxon>Chytridiomycota incertae sedis</taxon>
        <taxon>Neocallimastigomycetes</taxon>
        <taxon>Neocallimastigales</taxon>
        <taxon>Neocallimastigaceae</taxon>
        <taxon>Piromyces</taxon>
    </lineage>
</organism>
<evidence type="ECO:0000313" key="6">
    <source>
        <dbReference type="EMBL" id="ORX54642.1"/>
    </source>
</evidence>
<evidence type="ECO:0000256" key="1">
    <source>
        <dbReference type="ARBA" id="ARBA00022614"/>
    </source>
</evidence>
<dbReference type="GO" id="GO:0005737">
    <property type="term" value="C:cytoplasm"/>
    <property type="evidence" value="ECO:0007669"/>
    <property type="project" value="TreeGrafter"/>
</dbReference>
<reference evidence="6 7" key="2">
    <citation type="submission" date="2016-08" db="EMBL/GenBank/DDBJ databases">
        <title>Pervasive Adenine N6-methylation of Active Genes in Fungi.</title>
        <authorList>
            <consortium name="DOE Joint Genome Institute"/>
            <person name="Mondo S.J."/>
            <person name="Dannebaum R.O."/>
            <person name="Kuo R.C."/>
            <person name="Labutti K."/>
            <person name="Haridas S."/>
            <person name="Kuo A."/>
            <person name="Salamov A."/>
            <person name="Ahrendt S.R."/>
            <person name="Lipzen A."/>
            <person name="Sullivan W."/>
            <person name="Andreopoulos W.B."/>
            <person name="Clum A."/>
            <person name="Lindquist E."/>
            <person name="Daum C."/>
            <person name="Ramamoorthy G.K."/>
            <person name="Gryganskyi A."/>
            <person name="Culley D."/>
            <person name="Magnuson J.K."/>
            <person name="James T.Y."/>
            <person name="O'Malley M.A."/>
            <person name="Stajich J.E."/>
            <person name="Spatafora J.W."/>
            <person name="Visel A."/>
            <person name="Grigoriev I.V."/>
        </authorList>
    </citation>
    <scope>NUCLEOTIDE SEQUENCE [LARGE SCALE GENOMIC DNA]</scope>
    <source>
        <strain evidence="7">finn</strain>
    </source>
</reference>
<feature type="domain" description="Disease resistance R13L4/SHOC-2-like LRR" evidence="5">
    <location>
        <begin position="116"/>
        <end position="190"/>
    </location>
</feature>
<dbReference type="SMART" id="SM00369">
    <property type="entry name" value="LRR_TYP"/>
    <property type="match status" value="4"/>
</dbReference>
<dbReference type="AlphaFoldDB" id="A0A1Y1VFU4"/>
<keyword evidence="4" id="KW-0732">Signal</keyword>
<dbReference type="SUPFAM" id="SSF52058">
    <property type="entry name" value="L domain-like"/>
    <property type="match status" value="1"/>
</dbReference>
<keyword evidence="2" id="KW-0677">Repeat</keyword>
<dbReference type="PANTHER" id="PTHR48051">
    <property type="match status" value="1"/>
</dbReference>
<dbReference type="InterPro" id="IPR017853">
    <property type="entry name" value="GH"/>
</dbReference>
<gene>
    <name evidence="6" type="ORF">BCR36DRAFT_321800</name>
</gene>
<evidence type="ECO:0000313" key="7">
    <source>
        <dbReference type="Proteomes" id="UP000193719"/>
    </source>
</evidence>
<dbReference type="InterPro" id="IPR055414">
    <property type="entry name" value="LRR_R13L4/SHOC2-like"/>
</dbReference>
<dbReference type="SUPFAM" id="SSF51445">
    <property type="entry name" value="(Trans)glycosidases"/>
    <property type="match status" value="1"/>
</dbReference>
<dbReference type="InterPro" id="IPR050216">
    <property type="entry name" value="LRR_domain-containing"/>
</dbReference>
<feature type="chain" id="PRO_5013299400" evidence="4">
    <location>
        <begin position="23"/>
        <end position="954"/>
    </location>
</feature>
<evidence type="ECO:0000256" key="3">
    <source>
        <dbReference type="SAM" id="Phobius"/>
    </source>
</evidence>
<dbReference type="InterPro" id="IPR003591">
    <property type="entry name" value="Leu-rich_rpt_typical-subtyp"/>
</dbReference>
<comment type="caution">
    <text evidence="6">The sequence shown here is derived from an EMBL/GenBank/DDBJ whole genome shotgun (WGS) entry which is preliminary data.</text>
</comment>
<accession>A0A1Y1VFU4</accession>
<keyword evidence="3" id="KW-0472">Membrane</keyword>
<dbReference type="InterPro" id="IPR001611">
    <property type="entry name" value="Leu-rich_rpt"/>
</dbReference>